<dbReference type="Pfam" id="PF00538">
    <property type="entry name" value="Linker_histone"/>
    <property type="match status" value="1"/>
</dbReference>
<keyword evidence="6 7" id="KW-0539">Nucleus</keyword>
<dbReference type="PANTHER" id="PTHR11467">
    <property type="entry name" value="HISTONE H1"/>
    <property type="match status" value="1"/>
</dbReference>
<evidence type="ECO:0000256" key="6">
    <source>
        <dbReference type="ARBA" id="ARBA00023242"/>
    </source>
</evidence>
<evidence type="ECO:0000256" key="2">
    <source>
        <dbReference type="ARBA" id="ARBA00004123"/>
    </source>
</evidence>
<organism evidence="10 11">
    <name type="scientific">Cinara cedri</name>
    <dbReference type="NCBI Taxonomy" id="506608"/>
    <lineage>
        <taxon>Eukaryota</taxon>
        <taxon>Metazoa</taxon>
        <taxon>Ecdysozoa</taxon>
        <taxon>Arthropoda</taxon>
        <taxon>Hexapoda</taxon>
        <taxon>Insecta</taxon>
        <taxon>Pterygota</taxon>
        <taxon>Neoptera</taxon>
        <taxon>Paraneoptera</taxon>
        <taxon>Hemiptera</taxon>
        <taxon>Sternorrhyncha</taxon>
        <taxon>Aphidomorpha</taxon>
        <taxon>Aphidoidea</taxon>
        <taxon>Aphididae</taxon>
        <taxon>Lachninae</taxon>
        <taxon>Cinara</taxon>
    </lineage>
</organism>
<comment type="similarity">
    <text evidence="7">Belongs to the histone H1/H5 family.</text>
</comment>
<dbReference type="GO" id="GO:0030527">
    <property type="term" value="F:structural constituent of chromatin"/>
    <property type="evidence" value="ECO:0007669"/>
    <property type="project" value="InterPro"/>
</dbReference>
<dbReference type="GO" id="GO:0006334">
    <property type="term" value="P:nucleosome assembly"/>
    <property type="evidence" value="ECO:0007669"/>
    <property type="project" value="InterPro"/>
</dbReference>
<protein>
    <submittedName>
        <fullName evidence="10">Winged helix-turn-helix DNA-binding domain,Linker histone H1/H5, domain H15,Histone H5</fullName>
    </submittedName>
</protein>
<feature type="compositionally biased region" description="Basic residues" evidence="8">
    <location>
        <begin position="115"/>
        <end position="148"/>
    </location>
</feature>
<dbReference type="AlphaFoldDB" id="A0A5E4MPC7"/>
<evidence type="ECO:0000256" key="1">
    <source>
        <dbReference type="ARBA" id="ARBA00002809"/>
    </source>
</evidence>
<feature type="region of interest" description="Disordered" evidence="8">
    <location>
        <begin position="1"/>
        <end position="25"/>
    </location>
</feature>
<keyword evidence="5 7" id="KW-0238">DNA-binding</keyword>
<dbReference type="EMBL" id="CABPRJ010000983">
    <property type="protein sequence ID" value="VVC34141.1"/>
    <property type="molecule type" value="Genomic_DNA"/>
</dbReference>
<dbReference type="GO" id="GO:0000786">
    <property type="term" value="C:nucleosome"/>
    <property type="evidence" value="ECO:0007669"/>
    <property type="project" value="InterPro"/>
</dbReference>
<dbReference type="GO" id="GO:0031492">
    <property type="term" value="F:nucleosomal DNA binding"/>
    <property type="evidence" value="ECO:0007669"/>
    <property type="project" value="TreeGrafter"/>
</dbReference>
<proteinExistence type="inferred from homology"/>
<dbReference type="GO" id="GO:0005634">
    <property type="term" value="C:nucleus"/>
    <property type="evidence" value="ECO:0007669"/>
    <property type="project" value="UniProtKB-SubCell"/>
</dbReference>
<evidence type="ECO:0000313" key="10">
    <source>
        <dbReference type="EMBL" id="VVC34141.1"/>
    </source>
</evidence>
<dbReference type="Proteomes" id="UP000325440">
    <property type="component" value="Unassembled WGS sequence"/>
</dbReference>
<dbReference type="InterPro" id="IPR005818">
    <property type="entry name" value="Histone_H1/H5_H15"/>
</dbReference>
<dbReference type="PROSITE" id="PS51504">
    <property type="entry name" value="H15"/>
    <property type="match status" value="1"/>
</dbReference>
<evidence type="ECO:0000256" key="5">
    <source>
        <dbReference type="ARBA" id="ARBA00023125"/>
    </source>
</evidence>
<feature type="compositionally biased region" description="Low complexity" evidence="8">
    <location>
        <begin position="1"/>
        <end position="20"/>
    </location>
</feature>
<dbReference type="InterPro" id="IPR005819">
    <property type="entry name" value="H1/H5"/>
</dbReference>
<dbReference type="CDD" id="cd00073">
    <property type="entry name" value="H15"/>
    <property type="match status" value="1"/>
</dbReference>
<gene>
    <name evidence="10" type="ORF">CINCED_3A014754</name>
</gene>
<dbReference type="PRINTS" id="PR00624">
    <property type="entry name" value="HISTONEH5"/>
</dbReference>
<comment type="function">
    <text evidence="1">Histones H1 are necessary for the condensation of nucleosome chains into higher-order structures.</text>
</comment>
<dbReference type="PANTHER" id="PTHR11467:SF20">
    <property type="entry name" value="H15 DOMAIN-CONTAINING PROTEIN-RELATED"/>
    <property type="match status" value="1"/>
</dbReference>
<dbReference type="SMART" id="SM00526">
    <property type="entry name" value="H15"/>
    <property type="match status" value="1"/>
</dbReference>
<dbReference type="FunFam" id="1.10.10.10:FF:000140">
    <property type="entry name" value="Histone H1.0"/>
    <property type="match status" value="1"/>
</dbReference>
<dbReference type="SUPFAM" id="SSF46785">
    <property type="entry name" value="Winged helix' DNA-binding domain"/>
    <property type="match status" value="1"/>
</dbReference>
<dbReference type="InterPro" id="IPR036388">
    <property type="entry name" value="WH-like_DNA-bd_sf"/>
</dbReference>
<evidence type="ECO:0000256" key="8">
    <source>
        <dbReference type="SAM" id="MobiDB-lite"/>
    </source>
</evidence>
<accession>A0A5E4MPC7</accession>
<comment type="subcellular location">
    <subcellularLocation>
        <location evidence="3">Chromosome</location>
    </subcellularLocation>
    <subcellularLocation>
        <location evidence="2 7">Nucleus</location>
    </subcellularLocation>
</comment>
<keyword evidence="11" id="KW-1185">Reference proteome</keyword>
<dbReference type="InterPro" id="IPR036390">
    <property type="entry name" value="WH_DNA-bd_sf"/>
</dbReference>
<dbReference type="OrthoDB" id="10069608at2759"/>
<evidence type="ECO:0000256" key="7">
    <source>
        <dbReference type="RuleBase" id="RU003894"/>
    </source>
</evidence>
<keyword evidence="4 7" id="KW-0158">Chromosome</keyword>
<evidence type="ECO:0000256" key="4">
    <source>
        <dbReference type="ARBA" id="ARBA00022454"/>
    </source>
</evidence>
<sequence length="202" mass="21359">MTESVVASPAPVTSTTAAKKTSTKKKAVVKKAAAAHPSTSIMVTSAIKELKEKKGSSLPAIKKYLAANYKVDPVKVAPFIRKFLKAAVANGSIIQTAGTGASGHFKIAVAEPKSKPKKKTPASKKSIVKKPKAVLTPKKKKTAVKKNKTAVTEPAAKKLKKTPTKPKAAKAKKSPVKSKKQSVTITKSTKVIKVKKIISKKK</sequence>
<dbReference type="GO" id="GO:0003690">
    <property type="term" value="F:double-stranded DNA binding"/>
    <property type="evidence" value="ECO:0007669"/>
    <property type="project" value="TreeGrafter"/>
</dbReference>
<feature type="region of interest" description="Disordered" evidence="8">
    <location>
        <begin position="112"/>
        <end position="184"/>
    </location>
</feature>
<feature type="compositionally biased region" description="Basic residues" evidence="8">
    <location>
        <begin position="157"/>
        <end position="180"/>
    </location>
</feature>
<reference evidence="10 11" key="1">
    <citation type="submission" date="2019-08" db="EMBL/GenBank/DDBJ databases">
        <authorList>
            <person name="Alioto T."/>
            <person name="Alioto T."/>
            <person name="Gomez Garrido J."/>
        </authorList>
    </citation>
    <scope>NUCLEOTIDE SEQUENCE [LARGE SCALE GENOMIC DNA]</scope>
</reference>
<evidence type="ECO:0000256" key="3">
    <source>
        <dbReference type="ARBA" id="ARBA00004286"/>
    </source>
</evidence>
<name>A0A5E4MPC7_9HEMI</name>
<dbReference type="GO" id="GO:0030261">
    <property type="term" value="P:chromosome condensation"/>
    <property type="evidence" value="ECO:0007669"/>
    <property type="project" value="TreeGrafter"/>
</dbReference>
<dbReference type="GO" id="GO:0045910">
    <property type="term" value="P:negative regulation of DNA recombination"/>
    <property type="evidence" value="ECO:0007669"/>
    <property type="project" value="TreeGrafter"/>
</dbReference>
<evidence type="ECO:0000313" key="11">
    <source>
        <dbReference type="Proteomes" id="UP000325440"/>
    </source>
</evidence>
<feature type="domain" description="H15" evidence="9">
    <location>
        <begin position="35"/>
        <end position="109"/>
    </location>
</feature>
<dbReference type="Gene3D" id="1.10.10.10">
    <property type="entry name" value="Winged helix-like DNA-binding domain superfamily/Winged helix DNA-binding domain"/>
    <property type="match status" value="1"/>
</dbReference>
<evidence type="ECO:0000259" key="9">
    <source>
        <dbReference type="PROSITE" id="PS51504"/>
    </source>
</evidence>